<proteinExistence type="predicted"/>
<dbReference type="Proteomes" id="UP000824160">
    <property type="component" value="Unassembled WGS sequence"/>
</dbReference>
<organism evidence="2 3">
    <name type="scientific">Candidatus Faecivivens stercoripullorum</name>
    <dbReference type="NCBI Taxonomy" id="2840805"/>
    <lineage>
        <taxon>Bacteria</taxon>
        <taxon>Bacillati</taxon>
        <taxon>Bacillota</taxon>
        <taxon>Clostridia</taxon>
        <taxon>Eubacteriales</taxon>
        <taxon>Oscillospiraceae</taxon>
        <taxon>Oscillospiraceae incertae sedis</taxon>
        <taxon>Candidatus Faecivivens</taxon>
    </lineage>
</organism>
<reference evidence="2" key="2">
    <citation type="journal article" date="2021" name="PeerJ">
        <title>Extensive microbial diversity within the chicken gut microbiome revealed by metagenomics and culture.</title>
        <authorList>
            <person name="Gilroy R."/>
            <person name="Ravi A."/>
            <person name="Getino M."/>
            <person name="Pursley I."/>
            <person name="Horton D.L."/>
            <person name="Alikhan N.F."/>
            <person name="Baker D."/>
            <person name="Gharbi K."/>
            <person name="Hall N."/>
            <person name="Watson M."/>
            <person name="Adriaenssens E.M."/>
            <person name="Foster-Nyarko E."/>
            <person name="Jarju S."/>
            <person name="Secka A."/>
            <person name="Antonio M."/>
            <person name="Oren A."/>
            <person name="Chaudhuri R.R."/>
            <person name="La Ragione R."/>
            <person name="Hildebrand F."/>
            <person name="Pallen M.J."/>
        </authorList>
    </citation>
    <scope>NUCLEOTIDE SEQUENCE</scope>
    <source>
        <strain evidence="2">ChiBcec7-5410</strain>
    </source>
</reference>
<comment type="caution">
    <text evidence="2">The sequence shown here is derived from an EMBL/GenBank/DDBJ whole genome shotgun (WGS) entry which is preliminary data.</text>
</comment>
<evidence type="ECO:0000313" key="3">
    <source>
        <dbReference type="Proteomes" id="UP000824160"/>
    </source>
</evidence>
<protein>
    <submittedName>
        <fullName evidence="2">Uncharacterized protein</fullName>
    </submittedName>
</protein>
<sequence>MTKKRLLWIVLGFICGVAVTLLCRFGFDRWQVYCRFRDCRYYDYSSVNLTEARDVQTDEWGTNYYWQSLTVQVQGDTTIITDYWSGQIRQYNNGVLFLLMVADYEDSARPEYRSYQIHSVEECSQIA</sequence>
<keyword evidence="1" id="KW-0812">Transmembrane</keyword>
<keyword evidence="1" id="KW-1133">Transmembrane helix</keyword>
<gene>
    <name evidence="2" type="ORF">IAC43_03095</name>
</gene>
<name>A0A9D1KS58_9FIRM</name>
<keyword evidence="1" id="KW-0472">Membrane</keyword>
<reference evidence="2" key="1">
    <citation type="submission" date="2020-10" db="EMBL/GenBank/DDBJ databases">
        <authorList>
            <person name="Gilroy R."/>
        </authorList>
    </citation>
    <scope>NUCLEOTIDE SEQUENCE</scope>
    <source>
        <strain evidence="2">ChiBcec7-5410</strain>
    </source>
</reference>
<feature type="transmembrane region" description="Helical" evidence="1">
    <location>
        <begin position="6"/>
        <end position="27"/>
    </location>
</feature>
<accession>A0A9D1KS58</accession>
<dbReference type="AlphaFoldDB" id="A0A9D1KS58"/>
<feature type="non-terminal residue" evidence="2">
    <location>
        <position position="127"/>
    </location>
</feature>
<evidence type="ECO:0000256" key="1">
    <source>
        <dbReference type="SAM" id="Phobius"/>
    </source>
</evidence>
<evidence type="ECO:0000313" key="2">
    <source>
        <dbReference type="EMBL" id="HIT94151.1"/>
    </source>
</evidence>
<dbReference type="EMBL" id="DVLW01000085">
    <property type="protein sequence ID" value="HIT94151.1"/>
    <property type="molecule type" value="Genomic_DNA"/>
</dbReference>